<comment type="caution">
    <text evidence="1">The sequence shown here is derived from an EMBL/GenBank/DDBJ whole genome shotgun (WGS) entry which is preliminary data.</text>
</comment>
<proteinExistence type="predicted"/>
<organism evidence="1 2">
    <name type="scientific">Pleuronectes platessa</name>
    <name type="common">European plaice</name>
    <dbReference type="NCBI Taxonomy" id="8262"/>
    <lineage>
        <taxon>Eukaryota</taxon>
        <taxon>Metazoa</taxon>
        <taxon>Chordata</taxon>
        <taxon>Craniata</taxon>
        <taxon>Vertebrata</taxon>
        <taxon>Euteleostomi</taxon>
        <taxon>Actinopterygii</taxon>
        <taxon>Neopterygii</taxon>
        <taxon>Teleostei</taxon>
        <taxon>Neoteleostei</taxon>
        <taxon>Acanthomorphata</taxon>
        <taxon>Carangaria</taxon>
        <taxon>Pleuronectiformes</taxon>
        <taxon>Pleuronectoidei</taxon>
        <taxon>Pleuronectidae</taxon>
        <taxon>Pleuronectes</taxon>
    </lineage>
</organism>
<keyword evidence="2" id="KW-1185">Reference proteome</keyword>
<protein>
    <submittedName>
        <fullName evidence="1">Uncharacterized protein</fullName>
    </submittedName>
</protein>
<gene>
    <name evidence="1" type="ORF">PLEPLA_LOCUS5917</name>
</gene>
<sequence length="118" mass="13420">MTIQDKRRLKSQTLVLSPSGSGPVKMRFLRKLCHPPENHWHRDNCQINTSEVTRCLRRGPRKPGEAKQAVPVARGAKFTRSLFGFGDKYKSNTPPSCCLSCRKLSCSRLHHVARSRSF</sequence>
<dbReference type="EMBL" id="CADEAL010000303">
    <property type="protein sequence ID" value="CAB1418095.1"/>
    <property type="molecule type" value="Genomic_DNA"/>
</dbReference>
<accession>A0A9N7Y4K4</accession>
<dbReference type="AlphaFoldDB" id="A0A9N7Y4K4"/>
<reference evidence="1" key="1">
    <citation type="submission" date="2020-03" db="EMBL/GenBank/DDBJ databases">
        <authorList>
            <person name="Weist P."/>
        </authorList>
    </citation>
    <scope>NUCLEOTIDE SEQUENCE</scope>
</reference>
<name>A0A9N7Y4K4_PLEPL</name>
<evidence type="ECO:0000313" key="2">
    <source>
        <dbReference type="Proteomes" id="UP001153269"/>
    </source>
</evidence>
<dbReference type="Proteomes" id="UP001153269">
    <property type="component" value="Unassembled WGS sequence"/>
</dbReference>
<evidence type="ECO:0000313" key="1">
    <source>
        <dbReference type="EMBL" id="CAB1418095.1"/>
    </source>
</evidence>